<accession>A0A1F4Q3W4</accession>
<dbReference type="GO" id="GO:0048038">
    <property type="term" value="F:quinone binding"/>
    <property type="evidence" value="ECO:0007669"/>
    <property type="project" value="UniProtKB-KW"/>
</dbReference>
<comment type="catalytic activity">
    <reaction evidence="4">
        <text>a quinone + NADH + 5 H(+)(in) = a quinol + NAD(+) + 4 H(+)(out)</text>
        <dbReference type="Rhea" id="RHEA:57888"/>
        <dbReference type="ChEBI" id="CHEBI:15378"/>
        <dbReference type="ChEBI" id="CHEBI:24646"/>
        <dbReference type="ChEBI" id="CHEBI:57540"/>
        <dbReference type="ChEBI" id="CHEBI:57945"/>
        <dbReference type="ChEBI" id="CHEBI:132124"/>
    </reaction>
</comment>
<dbReference type="AlphaFoldDB" id="A0A1F4Q3W4"/>
<name>A0A1F4Q3W4_UNCSA</name>
<comment type="similarity">
    <text evidence="1 3">Belongs to the complex I 30 kDa subunit family.</text>
</comment>
<dbReference type="NCBIfam" id="TIGR01961">
    <property type="entry name" value="NuoC_fam"/>
    <property type="match status" value="1"/>
</dbReference>
<evidence type="ECO:0000256" key="4">
    <source>
        <dbReference type="RuleBase" id="RU003582"/>
    </source>
</evidence>
<dbReference type="GO" id="GO:0016651">
    <property type="term" value="F:oxidoreductase activity, acting on NAD(P)H"/>
    <property type="evidence" value="ECO:0007669"/>
    <property type="project" value="InterPro"/>
</dbReference>
<dbReference type="Gene3D" id="3.30.460.80">
    <property type="entry name" value="NADH:ubiquinone oxidoreductase, 30kDa subunit"/>
    <property type="match status" value="1"/>
</dbReference>
<reference evidence="6 7" key="1">
    <citation type="journal article" date="2016" name="Nat. Commun.">
        <title>Thousands of microbial genomes shed light on interconnected biogeochemical processes in an aquifer system.</title>
        <authorList>
            <person name="Anantharaman K."/>
            <person name="Brown C.T."/>
            <person name="Hug L.A."/>
            <person name="Sharon I."/>
            <person name="Castelle C.J."/>
            <person name="Probst A.J."/>
            <person name="Thomas B.C."/>
            <person name="Singh A."/>
            <person name="Wilkins M.J."/>
            <person name="Karaoz U."/>
            <person name="Brodie E.L."/>
            <person name="Williams K.H."/>
            <person name="Hubbard S.S."/>
            <person name="Banfield J.F."/>
        </authorList>
    </citation>
    <scope>NUCLEOTIDE SEQUENCE [LARGE SCALE GENOMIC DNA]</scope>
</reference>
<dbReference type="PROSITE" id="PS00542">
    <property type="entry name" value="COMPLEX1_30K"/>
    <property type="match status" value="1"/>
</dbReference>
<dbReference type="EC" id="7.1.1.-" evidence="4"/>
<proteinExistence type="inferred from homology"/>
<dbReference type="InterPro" id="IPR001268">
    <property type="entry name" value="NADH_UbQ_OxRdtase_30kDa_su"/>
</dbReference>
<evidence type="ECO:0000256" key="3">
    <source>
        <dbReference type="RuleBase" id="RU003456"/>
    </source>
</evidence>
<organism evidence="6 7">
    <name type="scientific">candidate division WOR-1 bacterium RIFCSPHIGHO2_01_FULL_53_15</name>
    <dbReference type="NCBI Taxonomy" id="1802564"/>
    <lineage>
        <taxon>Bacteria</taxon>
        <taxon>Bacillati</taxon>
        <taxon>Saganbacteria</taxon>
    </lineage>
</organism>
<evidence type="ECO:0000259" key="5">
    <source>
        <dbReference type="Pfam" id="PF00329"/>
    </source>
</evidence>
<evidence type="ECO:0000256" key="1">
    <source>
        <dbReference type="ARBA" id="ARBA00007569"/>
    </source>
</evidence>
<comment type="function">
    <text evidence="4">NDH-1 shuttles electrons from NADH, via FMN and iron-sulfur (Fe-S) centers, to quinones in the respiratory chain.</text>
</comment>
<evidence type="ECO:0000313" key="7">
    <source>
        <dbReference type="Proteomes" id="UP000178724"/>
    </source>
</evidence>
<dbReference type="EMBL" id="METM01000006">
    <property type="protein sequence ID" value="OGB90648.1"/>
    <property type="molecule type" value="Genomic_DNA"/>
</dbReference>
<dbReference type="SUPFAM" id="SSF143243">
    <property type="entry name" value="Nqo5-like"/>
    <property type="match status" value="1"/>
</dbReference>
<dbReference type="Proteomes" id="UP000178724">
    <property type="component" value="Unassembled WGS sequence"/>
</dbReference>
<keyword evidence="2 3" id="KW-0813">Transport</keyword>
<feature type="domain" description="NADH:ubiquinone oxidoreductase 30kDa subunit" evidence="5">
    <location>
        <begin position="16"/>
        <end position="118"/>
    </location>
</feature>
<dbReference type="PANTHER" id="PTHR10884:SF14">
    <property type="entry name" value="NADH DEHYDROGENASE [UBIQUINONE] IRON-SULFUR PROTEIN 3, MITOCHONDRIAL"/>
    <property type="match status" value="1"/>
</dbReference>
<dbReference type="InterPro" id="IPR010218">
    <property type="entry name" value="NADH_DH_suC"/>
</dbReference>
<gene>
    <name evidence="6" type="ORF">A2625_04400</name>
</gene>
<dbReference type="InterPro" id="IPR037232">
    <property type="entry name" value="NADH_quin_OxRdtase_su_C/D-like"/>
</dbReference>
<comment type="caution">
    <text evidence="6">The sequence shown here is derived from an EMBL/GenBank/DDBJ whole genome shotgun (WGS) entry which is preliminary data.</text>
</comment>
<dbReference type="PANTHER" id="PTHR10884">
    <property type="entry name" value="NADH DEHYDROGENASE UBIQUINONE IRON-SULFUR PROTEIN 3"/>
    <property type="match status" value="1"/>
</dbReference>
<sequence>MSEEKKIAAAELLIECRKLQATYDYLPFMTAIDYPEKNIIELVYRLQSTATNETLMLKVELPRDKAEVSSLISVWPAADWHEREVYDMFGVKFIGHPDLRRILLPPDWQGYPLLKDYTDPNMIKKPVTI</sequence>
<keyword evidence="4" id="KW-0874">Quinone</keyword>
<dbReference type="InterPro" id="IPR020396">
    <property type="entry name" value="NADH_UbQ_OxRdtase_CS"/>
</dbReference>
<protein>
    <recommendedName>
        <fullName evidence="4">NADH-quinone oxidoreductase</fullName>
        <ecNumber evidence="4">7.1.1.-</ecNumber>
    </recommendedName>
</protein>
<dbReference type="GO" id="GO:0008137">
    <property type="term" value="F:NADH dehydrogenase (ubiquinone) activity"/>
    <property type="evidence" value="ECO:0007669"/>
    <property type="project" value="InterPro"/>
</dbReference>
<dbReference type="Pfam" id="PF00329">
    <property type="entry name" value="Complex1_30kDa"/>
    <property type="match status" value="1"/>
</dbReference>
<evidence type="ECO:0000313" key="6">
    <source>
        <dbReference type="EMBL" id="OGB90648.1"/>
    </source>
</evidence>
<keyword evidence="3" id="KW-1278">Translocase</keyword>
<keyword evidence="3" id="KW-0520">NAD</keyword>
<evidence type="ECO:0000256" key="2">
    <source>
        <dbReference type="ARBA" id="ARBA00022448"/>
    </source>
</evidence>